<dbReference type="EMBL" id="FOIR01000001">
    <property type="protein sequence ID" value="SEV85957.1"/>
    <property type="molecule type" value="Genomic_DNA"/>
</dbReference>
<keyword evidence="3" id="KW-1185">Reference proteome</keyword>
<evidence type="ECO:0000256" key="1">
    <source>
        <dbReference type="SAM" id="Phobius"/>
    </source>
</evidence>
<dbReference type="Proteomes" id="UP000199437">
    <property type="component" value="Unassembled WGS sequence"/>
</dbReference>
<evidence type="ECO:0008006" key="4">
    <source>
        <dbReference type="Google" id="ProtNLM"/>
    </source>
</evidence>
<reference evidence="3" key="1">
    <citation type="submission" date="2016-10" db="EMBL/GenBank/DDBJ databases">
        <authorList>
            <person name="Varghese N."/>
            <person name="Submissions S."/>
        </authorList>
    </citation>
    <scope>NUCLEOTIDE SEQUENCE [LARGE SCALE GENOMIC DNA]</scope>
    <source>
        <strain evidence="3">CGMCC 1.12402</strain>
    </source>
</reference>
<keyword evidence="1" id="KW-0472">Membrane</keyword>
<gene>
    <name evidence="2" type="ORF">SAMN05216290_0272</name>
</gene>
<organism evidence="2 3">
    <name type="scientific">Roseivirga pacifica</name>
    <dbReference type="NCBI Taxonomy" id="1267423"/>
    <lineage>
        <taxon>Bacteria</taxon>
        <taxon>Pseudomonadati</taxon>
        <taxon>Bacteroidota</taxon>
        <taxon>Cytophagia</taxon>
        <taxon>Cytophagales</taxon>
        <taxon>Roseivirgaceae</taxon>
        <taxon>Roseivirga</taxon>
    </lineage>
</organism>
<evidence type="ECO:0000313" key="3">
    <source>
        <dbReference type="Proteomes" id="UP000199437"/>
    </source>
</evidence>
<keyword evidence="1" id="KW-1133">Transmembrane helix</keyword>
<dbReference type="OrthoDB" id="1111222at2"/>
<protein>
    <recommendedName>
        <fullName evidence="4">DUF4350 domain-containing protein</fullName>
    </recommendedName>
</protein>
<dbReference type="AlphaFoldDB" id="A0A1I0MBW8"/>
<dbReference type="RefSeq" id="WP_090256597.1">
    <property type="nucleotide sequence ID" value="NZ_FOIR01000001.1"/>
</dbReference>
<name>A0A1I0MBW8_9BACT</name>
<sequence>MKNGKYIIALVALVVIYIVYELNKPKPTDWSVTFSHHSSTPFGSKALHELAPNMFLGNTLNSSNRTVFELYKEDGIEDNMLIVASGIGLGKEDTEIILDQVAEGKTVLLSAFAYGGMLADTFGLVSETQDVIRLMPPKEIEAALLGESSVSINLKMGTNQTFQYPELGATSSFEPIESDSLEILAENEAGNPVLLRYRNNGQLIFSSLPLAFTNYFTLLSETTGFTEAQLSLFPEGEPIVHNEYYQLGRMESGSPLRAVLAIPALRWATFVLLLGLLAFLIFQAKRKQRIIPVVRPLANLTLEFVQTLGRLYYRQSDHQNLAAKRILYWKEFVRSHYNLPTQHLNEAFTNELVKKSGKEKAQVEVLVKHIQLIQAGEHVSEDLLLNFEKKLNEFYGIS</sequence>
<evidence type="ECO:0000313" key="2">
    <source>
        <dbReference type="EMBL" id="SEV85957.1"/>
    </source>
</evidence>
<accession>A0A1I0MBW8</accession>
<dbReference type="STRING" id="1267423.SAMN05216290_0272"/>
<dbReference type="GeneID" id="99985035"/>
<proteinExistence type="predicted"/>
<feature type="transmembrane region" description="Helical" evidence="1">
    <location>
        <begin position="258"/>
        <end position="282"/>
    </location>
</feature>
<keyword evidence="1" id="KW-0812">Transmembrane</keyword>